<dbReference type="InterPro" id="IPR012318">
    <property type="entry name" value="HTH_CRP"/>
</dbReference>
<dbReference type="EMBL" id="SKFG01000018">
    <property type="protein sequence ID" value="TCZ75600.1"/>
    <property type="molecule type" value="Genomic_DNA"/>
</dbReference>
<gene>
    <name evidence="6" type="ORF">E0485_17060</name>
</gene>
<keyword evidence="7" id="KW-1185">Reference proteome</keyword>
<dbReference type="Pfam" id="PF04198">
    <property type="entry name" value="Sugar-bind"/>
    <property type="match status" value="1"/>
</dbReference>
<dbReference type="InterPro" id="IPR007324">
    <property type="entry name" value="Sugar-bd_dom_put"/>
</dbReference>
<evidence type="ECO:0000256" key="2">
    <source>
        <dbReference type="ARBA" id="ARBA00023015"/>
    </source>
</evidence>
<accession>A0A4R4E9L8</accession>
<dbReference type="Proteomes" id="UP000295418">
    <property type="component" value="Unassembled WGS sequence"/>
</dbReference>
<evidence type="ECO:0000256" key="4">
    <source>
        <dbReference type="ARBA" id="ARBA00023163"/>
    </source>
</evidence>
<comment type="caution">
    <text evidence="6">The sequence shown here is derived from an EMBL/GenBank/DDBJ whole genome shotgun (WGS) entry which is preliminary data.</text>
</comment>
<dbReference type="PANTHER" id="PTHR34294:SF1">
    <property type="entry name" value="TRANSCRIPTIONAL REGULATOR LSRR"/>
    <property type="match status" value="1"/>
</dbReference>
<dbReference type="InterPro" id="IPR051054">
    <property type="entry name" value="SorC_transcr_regulators"/>
</dbReference>
<reference evidence="6 7" key="1">
    <citation type="submission" date="2019-03" db="EMBL/GenBank/DDBJ databases">
        <authorList>
            <person name="Kim M.K.M."/>
        </authorList>
    </citation>
    <scope>NUCLEOTIDE SEQUENCE [LARGE SCALE GENOMIC DNA]</scope>
    <source>
        <strain evidence="6 7">18JY21-1</strain>
    </source>
</reference>
<dbReference type="InterPro" id="IPR009057">
    <property type="entry name" value="Homeodomain-like_sf"/>
</dbReference>
<comment type="similarity">
    <text evidence="1">Belongs to the SorC transcriptional regulatory family.</text>
</comment>
<dbReference type="SUPFAM" id="SSF46689">
    <property type="entry name" value="Homeodomain-like"/>
    <property type="match status" value="1"/>
</dbReference>
<keyword evidence="2" id="KW-0805">Transcription regulation</keyword>
<dbReference type="SUPFAM" id="SSF100950">
    <property type="entry name" value="NagB/RpiA/CoA transferase-like"/>
    <property type="match status" value="1"/>
</dbReference>
<dbReference type="PANTHER" id="PTHR34294">
    <property type="entry name" value="TRANSCRIPTIONAL REGULATOR-RELATED"/>
    <property type="match status" value="1"/>
</dbReference>
<evidence type="ECO:0000259" key="5">
    <source>
        <dbReference type="PROSITE" id="PS51063"/>
    </source>
</evidence>
<feature type="domain" description="HTH crp-type" evidence="5">
    <location>
        <begin position="1"/>
        <end position="59"/>
    </location>
</feature>
<sequence length="315" mass="35352">MSEEDKLRKMIAVAQLYYQLDYSQQDIARKLNVSRPTISRLLQQAKTEGIVQIKIMDRADDSEQIAAELKRKFSLDKVIVVPVPQNEERTIKQYLGEATAEYLYHNVKDEDTIATSWGTTLYQVALHLRNKYVNNVKVVQLNGGVSYSEINTYAHEIMQLFGAAFNSSPYYLPLPAIVDNPLVKETIESDRHIRNVLDLGKSANIALFTVGIPTADSVLINTNYFSEEDLQMIYSDAVGDICSRYIDMEGQICSEVLNSRTIGIDPTELSKKEQSILVCGGPKRVGALHGALQGRYANILITDYFTGQSLLSKED</sequence>
<dbReference type="Pfam" id="PF13384">
    <property type="entry name" value="HTH_23"/>
    <property type="match status" value="1"/>
</dbReference>
<evidence type="ECO:0000313" key="7">
    <source>
        <dbReference type="Proteomes" id="UP000295418"/>
    </source>
</evidence>
<dbReference type="RefSeq" id="WP_132419279.1">
    <property type="nucleotide sequence ID" value="NZ_SKFG01000018.1"/>
</dbReference>
<keyword evidence="3" id="KW-0238">DNA-binding</keyword>
<name>A0A4R4E9L8_9BACL</name>
<dbReference type="PROSITE" id="PS51063">
    <property type="entry name" value="HTH_CRP_2"/>
    <property type="match status" value="1"/>
</dbReference>
<dbReference type="GO" id="GO:0030246">
    <property type="term" value="F:carbohydrate binding"/>
    <property type="evidence" value="ECO:0007669"/>
    <property type="project" value="InterPro"/>
</dbReference>
<keyword evidence="4" id="KW-0804">Transcription</keyword>
<dbReference type="AlphaFoldDB" id="A0A4R4E9L8"/>
<dbReference type="GO" id="GO:0003677">
    <property type="term" value="F:DNA binding"/>
    <property type="evidence" value="ECO:0007669"/>
    <property type="project" value="UniProtKB-KW"/>
</dbReference>
<evidence type="ECO:0000313" key="6">
    <source>
        <dbReference type="EMBL" id="TCZ75600.1"/>
    </source>
</evidence>
<dbReference type="InterPro" id="IPR037171">
    <property type="entry name" value="NagB/RpiA_transferase-like"/>
</dbReference>
<evidence type="ECO:0000256" key="1">
    <source>
        <dbReference type="ARBA" id="ARBA00010466"/>
    </source>
</evidence>
<dbReference type="GO" id="GO:0006355">
    <property type="term" value="P:regulation of DNA-templated transcription"/>
    <property type="evidence" value="ECO:0007669"/>
    <property type="project" value="InterPro"/>
</dbReference>
<organism evidence="6 7">
    <name type="scientific">Paenibacillus albiflavus</name>
    <dbReference type="NCBI Taxonomy" id="2545760"/>
    <lineage>
        <taxon>Bacteria</taxon>
        <taxon>Bacillati</taxon>
        <taxon>Bacillota</taxon>
        <taxon>Bacilli</taxon>
        <taxon>Bacillales</taxon>
        <taxon>Paenibacillaceae</taxon>
        <taxon>Paenibacillus</taxon>
    </lineage>
</organism>
<evidence type="ECO:0000256" key="3">
    <source>
        <dbReference type="ARBA" id="ARBA00023125"/>
    </source>
</evidence>
<proteinExistence type="inferred from homology"/>
<dbReference type="Gene3D" id="3.40.50.1360">
    <property type="match status" value="1"/>
</dbReference>
<dbReference type="OrthoDB" id="58802at2"/>
<protein>
    <submittedName>
        <fullName evidence="6">Sugar-binding transcriptional regulator</fullName>
    </submittedName>
</protein>
<dbReference type="Gene3D" id="1.10.10.60">
    <property type="entry name" value="Homeodomain-like"/>
    <property type="match status" value="1"/>
</dbReference>